<evidence type="ECO:0000313" key="5">
    <source>
        <dbReference type="EMBL" id="QJY38592.1"/>
    </source>
</evidence>
<evidence type="ECO:0000256" key="1">
    <source>
        <dbReference type="SAM" id="Phobius"/>
    </source>
</evidence>
<name>A0A178J6N1_9VIBR</name>
<dbReference type="EMBL" id="CP053543">
    <property type="protein sequence ID" value="QJY38592.1"/>
    <property type="molecule type" value="Genomic_DNA"/>
</dbReference>
<feature type="transmembrane region" description="Helical" evidence="1">
    <location>
        <begin position="12"/>
        <end position="34"/>
    </location>
</feature>
<keyword evidence="1" id="KW-1133">Transmembrane helix</keyword>
<keyword evidence="1" id="KW-0812">Transmembrane</keyword>
<sequence>MKRQQGSQTLEFAMIALPFMLLMLAIFELTRFLWVNMIFESAVNSAIREVRVLSPSYAADQKFAARIAEFPLLRSEDIEVSQPRYAKTFAQLAQKTPVSSSQAILGEYSVSYRFAFLVVPRLNEAFSEVTTLKRTVVVSYDR</sequence>
<keyword evidence="1" id="KW-0472">Membrane</keyword>
<dbReference type="EMBL" id="JAPFIT010000012">
    <property type="protein sequence ID" value="MDC5740085.1"/>
    <property type="molecule type" value="Genomic_DNA"/>
</dbReference>
<gene>
    <name evidence="4" type="ORF">AZ468_17050</name>
    <name evidence="5" type="ORF">HOO69_18650</name>
    <name evidence="3" type="ORF">OPW20_08390</name>
</gene>
<evidence type="ECO:0000259" key="2">
    <source>
        <dbReference type="Pfam" id="PF07811"/>
    </source>
</evidence>
<evidence type="ECO:0000313" key="7">
    <source>
        <dbReference type="Proteomes" id="UP000501443"/>
    </source>
</evidence>
<dbReference type="InterPro" id="IPR012495">
    <property type="entry name" value="TadE-like_dom"/>
</dbReference>
<dbReference type="RefSeq" id="WP_069668463.1">
    <property type="nucleotide sequence ID" value="NZ_CP053543.1"/>
</dbReference>
<reference evidence="5 7" key="2">
    <citation type="submission" date="2020-05" db="EMBL/GenBank/DDBJ databases">
        <title>First description outside Europe of the emergent pathogen for shellfish aquaculture Vibrio europaeus.</title>
        <authorList>
            <person name="Dubert J."/>
            <person name="Rojas R."/>
        </authorList>
    </citation>
    <scope>NUCLEOTIDE SEQUENCE [LARGE SCALE GENOMIC DNA]</scope>
    <source>
        <strain evidence="5 7">NPI-1</strain>
    </source>
</reference>
<evidence type="ECO:0000313" key="4">
    <source>
        <dbReference type="EMBL" id="OAM97259.1"/>
    </source>
</evidence>
<reference evidence="4 6" key="1">
    <citation type="submission" date="2016-03" db="EMBL/GenBank/DDBJ databases">
        <title>Draft genome sequence of the Vibrio tubiashii subs. europaeus.</title>
        <authorList>
            <person name="Spinard E."/>
            <person name="Dubert J."/>
            <person name="Nelson D.R."/>
            <person name="Barja J.L."/>
        </authorList>
    </citation>
    <scope>NUCLEOTIDE SEQUENCE [LARGE SCALE GENOMIC DNA]</scope>
    <source>
        <strain evidence="6">PP-638</strain>
        <strain evidence="4">PP2-638</strain>
    </source>
</reference>
<dbReference type="EMBL" id="LUAX01000007">
    <property type="protein sequence ID" value="OAM97259.1"/>
    <property type="molecule type" value="Genomic_DNA"/>
</dbReference>
<dbReference type="Proteomes" id="UP000094761">
    <property type="component" value="Unassembled WGS sequence"/>
</dbReference>
<evidence type="ECO:0000313" key="8">
    <source>
        <dbReference type="Proteomes" id="UP001150001"/>
    </source>
</evidence>
<accession>A0A178J6N1</accession>
<dbReference type="Proteomes" id="UP000501443">
    <property type="component" value="Chromosome 2"/>
</dbReference>
<proteinExistence type="predicted"/>
<organism evidence="4 6">
    <name type="scientific">Vibrio europaeus</name>
    <dbReference type="NCBI Taxonomy" id="300876"/>
    <lineage>
        <taxon>Bacteria</taxon>
        <taxon>Pseudomonadati</taxon>
        <taxon>Pseudomonadota</taxon>
        <taxon>Gammaproteobacteria</taxon>
        <taxon>Vibrionales</taxon>
        <taxon>Vibrionaceae</taxon>
        <taxon>Vibrio</taxon>
        <taxon>Vibrio oreintalis group</taxon>
    </lineage>
</organism>
<evidence type="ECO:0000313" key="3">
    <source>
        <dbReference type="EMBL" id="MDC5740085.1"/>
    </source>
</evidence>
<dbReference type="Proteomes" id="UP001150001">
    <property type="component" value="Unassembled WGS sequence"/>
</dbReference>
<dbReference type="OrthoDB" id="5876298at2"/>
<feature type="domain" description="TadE-like" evidence="2">
    <location>
        <begin position="6"/>
        <end position="48"/>
    </location>
</feature>
<reference evidence="3" key="3">
    <citation type="submission" date="2022-11" db="EMBL/GenBank/DDBJ databases">
        <title>Role of the vibriolysin VemA secreted by the emergent pathogen Vibrio europaeus in the colonization of Manila clam mucus.</title>
        <authorList>
            <person name="Martinez C."/>
            <person name="Rodriguez S."/>
            <person name="Vences A."/>
            <person name="Barja J.L."/>
            <person name="Toranzo A.E."/>
            <person name="Dubert J."/>
        </authorList>
    </citation>
    <scope>NUCLEOTIDE SEQUENCE</scope>
    <source>
        <strain evidence="3">3454</strain>
    </source>
</reference>
<keyword evidence="8" id="KW-1185">Reference proteome</keyword>
<dbReference type="AlphaFoldDB" id="A0A178J6N1"/>
<dbReference type="GeneID" id="78077427"/>
<dbReference type="Pfam" id="PF07811">
    <property type="entry name" value="TadE"/>
    <property type="match status" value="1"/>
</dbReference>
<protein>
    <submittedName>
        <fullName evidence="3">Pilus assembly protein</fullName>
    </submittedName>
</protein>
<evidence type="ECO:0000313" key="6">
    <source>
        <dbReference type="Proteomes" id="UP000094761"/>
    </source>
</evidence>